<sequence length="246" mass="26337">MKQTQWNFSNQSAIVTGGSRGIGAAVVKGLADAGAEVLFTYSHDEQAAMRLIEQCGTSRVTAAKVDFTDPGDMEAFLNQLTDRKVDCVVNNAGLLRDGPLYKMKEAHWQHVFQVNVEALFAVCKKLIPALAISEGRIVNISSVSGISGTAGQVNYSTAKAGVIGFTKSLAREIGPLGIRVNAVAPGFVETDMLLTIQPQKRKSLYRDVPLRRLGKPEEIASTVLFLLSDAASYMTGSIVVADGGLY</sequence>
<dbReference type="EC" id="1.1.1.-" evidence="3"/>
<evidence type="ECO:0000313" key="4">
    <source>
        <dbReference type="Proteomes" id="UP001597497"/>
    </source>
</evidence>
<dbReference type="PANTHER" id="PTHR42879">
    <property type="entry name" value="3-OXOACYL-(ACYL-CARRIER-PROTEIN) REDUCTASE"/>
    <property type="match status" value="1"/>
</dbReference>
<proteinExistence type="inferred from homology"/>
<accession>A0ABW5RFC1</accession>
<dbReference type="RefSeq" id="WP_379930869.1">
    <property type="nucleotide sequence ID" value="NZ_JBHUMM010000043.1"/>
</dbReference>
<dbReference type="PROSITE" id="PS00061">
    <property type="entry name" value="ADH_SHORT"/>
    <property type="match status" value="1"/>
</dbReference>
<protein>
    <submittedName>
        <fullName evidence="3">SDR family NAD(P)-dependent oxidoreductase</fullName>
        <ecNumber evidence="3">1.1.1.-</ecNumber>
    </submittedName>
</protein>
<dbReference type="PANTHER" id="PTHR42879:SF2">
    <property type="entry name" value="3-OXOACYL-[ACYL-CARRIER-PROTEIN] REDUCTASE FABG"/>
    <property type="match status" value="1"/>
</dbReference>
<comment type="caution">
    <text evidence="3">The sequence shown here is derived from an EMBL/GenBank/DDBJ whole genome shotgun (WGS) entry which is preliminary data.</text>
</comment>
<dbReference type="Gene3D" id="3.40.50.720">
    <property type="entry name" value="NAD(P)-binding Rossmann-like Domain"/>
    <property type="match status" value="1"/>
</dbReference>
<evidence type="ECO:0000256" key="1">
    <source>
        <dbReference type="ARBA" id="ARBA00006484"/>
    </source>
</evidence>
<dbReference type="SMART" id="SM00822">
    <property type="entry name" value="PKS_KR"/>
    <property type="match status" value="1"/>
</dbReference>
<keyword evidence="3" id="KW-0560">Oxidoreductase</keyword>
<evidence type="ECO:0000259" key="2">
    <source>
        <dbReference type="SMART" id="SM00822"/>
    </source>
</evidence>
<comment type="similarity">
    <text evidence="1">Belongs to the short-chain dehydrogenases/reductases (SDR) family.</text>
</comment>
<dbReference type="SUPFAM" id="SSF51735">
    <property type="entry name" value="NAD(P)-binding Rossmann-fold domains"/>
    <property type="match status" value="1"/>
</dbReference>
<dbReference type="InterPro" id="IPR057326">
    <property type="entry name" value="KR_dom"/>
</dbReference>
<gene>
    <name evidence="3" type="ORF">ACFSUC_17155</name>
</gene>
<dbReference type="EMBL" id="JBHUMM010000043">
    <property type="protein sequence ID" value="MFD2673305.1"/>
    <property type="molecule type" value="Genomic_DNA"/>
</dbReference>
<feature type="domain" description="Ketoreductase" evidence="2">
    <location>
        <begin position="11"/>
        <end position="186"/>
    </location>
</feature>
<dbReference type="NCBIfam" id="NF009466">
    <property type="entry name" value="PRK12826.1-2"/>
    <property type="match status" value="1"/>
</dbReference>
<dbReference type="InterPro" id="IPR002347">
    <property type="entry name" value="SDR_fam"/>
</dbReference>
<dbReference type="GO" id="GO:0016491">
    <property type="term" value="F:oxidoreductase activity"/>
    <property type="evidence" value="ECO:0007669"/>
    <property type="project" value="UniProtKB-KW"/>
</dbReference>
<dbReference type="PRINTS" id="PR00081">
    <property type="entry name" value="GDHRDH"/>
</dbReference>
<evidence type="ECO:0000313" key="3">
    <source>
        <dbReference type="EMBL" id="MFD2673305.1"/>
    </source>
</evidence>
<keyword evidence="4" id="KW-1185">Reference proteome</keyword>
<dbReference type="InterPro" id="IPR020904">
    <property type="entry name" value="Sc_DH/Rdtase_CS"/>
</dbReference>
<dbReference type="Pfam" id="PF13561">
    <property type="entry name" value="adh_short_C2"/>
    <property type="match status" value="1"/>
</dbReference>
<reference evidence="4" key="1">
    <citation type="journal article" date="2019" name="Int. J. Syst. Evol. Microbiol.">
        <title>The Global Catalogue of Microorganisms (GCM) 10K type strain sequencing project: providing services to taxonomists for standard genome sequencing and annotation.</title>
        <authorList>
            <consortium name="The Broad Institute Genomics Platform"/>
            <consortium name="The Broad Institute Genome Sequencing Center for Infectious Disease"/>
            <person name="Wu L."/>
            <person name="Ma J."/>
        </authorList>
    </citation>
    <scope>NUCLEOTIDE SEQUENCE [LARGE SCALE GENOMIC DNA]</scope>
    <source>
        <strain evidence="4">KCTC 33676</strain>
    </source>
</reference>
<dbReference type="Proteomes" id="UP001597497">
    <property type="component" value="Unassembled WGS sequence"/>
</dbReference>
<name>A0ABW5RFC1_9BACL</name>
<organism evidence="3 4">
    <name type="scientific">Marinicrinis sediminis</name>
    <dbReference type="NCBI Taxonomy" id="1652465"/>
    <lineage>
        <taxon>Bacteria</taxon>
        <taxon>Bacillati</taxon>
        <taxon>Bacillota</taxon>
        <taxon>Bacilli</taxon>
        <taxon>Bacillales</taxon>
        <taxon>Paenibacillaceae</taxon>
    </lineage>
</organism>
<dbReference type="PRINTS" id="PR00080">
    <property type="entry name" value="SDRFAMILY"/>
</dbReference>
<dbReference type="InterPro" id="IPR050259">
    <property type="entry name" value="SDR"/>
</dbReference>
<dbReference type="InterPro" id="IPR036291">
    <property type="entry name" value="NAD(P)-bd_dom_sf"/>
</dbReference>